<dbReference type="GO" id="GO:0016616">
    <property type="term" value="F:oxidoreductase activity, acting on the CH-OH group of donors, NAD or NADP as acceptor"/>
    <property type="evidence" value="ECO:0007669"/>
    <property type="project" value="TreeGrafter"/>
</dbReference>
<evidence type="ECO:0008006" key="3">
    <source>
        <dbReference type="Google" id="ProtNLM"/>
    </source>
</evidence>
<organism evidence="2">
    <name type="scientific">marine metagenome</name>
    <dbReference type="NCBI Taxonomy" id="408172"/>
    <lineage>
        <taxon>unclassified sequences</taxon>
        <taxon>metagenomes</taxon>
        <taxon>ecological metagenomes</taxon>
    </lineage>
</organism>
<evidence type="ECO:0000313" key="2">
    <source>
        <dbReference type="EMBL" id="SVB03015.1"/>
    </source>
</evidence>
<dbReference type="InterPro" id="IPR020904">
    <property type="entry name" value="Sc_DH/Rdtase_CS"/>
</dbReference>
<dbReference type="EMBL" id="UINC01026130">
    <property type="protein sequence ID" value="SVB03015.1"/>
    <property type="molecule type" value="Genomic_DNA"/>
</dbReference>
<dbReference type="PANTHER" id="PTHR42760:SF106">
    <property type="entry name" value="PROTEIN FIXR"/>
    <property type="match status" value="1"/>
</dbReference>
<dbReference type="Gene3D" id="3.40.50.720">
    <property type="entry name" value="NAD(P)-binding Rossmann-like Domain"/>
    <property type="match status" value="1"/>
</dbReference>
<dbReference type="SUPFAM" id="SSF51735">
    <property type="entry name" value="NAD(P)-binding Rossmann-fold domains"/>
    <property type="match status" value="1"/>
</dbReference>
<dbReference type="PRINTS" id="PR00081">
    <property type="entry name" value="GDHRDH"/>
</dbReference>
<dbReference type="PANTHER" id="PTHR42760">
    <property type="entry name" value="SHORT-CHAIN DEHYDROGENASES/REDUCTASES FAMILY MEMBER"/>
    <property type="match status" value="1"/>
</dbReference>
<dbReference type="AlphaFoldDB" id="A0A382AN81"/>
<dbReference type="InterPro" id="IPR002347">
    <property type="entry name" value="SDR_fam"/>
</dbReference>
<proteinExistence type="inferred from homology"/>
<gene>
    <name evidence="2" type="ORF">METZ01_LOCUS155869</name>
</gene>
<dbReference type="PRINTS" id="PR00080">
    <property type="entry name" value="SDRFAMILY"/>
</dbReference>
<name>A0A382AN81_9ZZZZ</name>
<dbReference type="Pfam" id="PF13561">
    <property type="entry name" value="adh_short_C2"/>
    <property type="match status" value="1"/>
</dbReference>
<sequence length="248" mass="27092">MNLRKDLNTAVITGTSKGIGYATAIYFLDRGWRIITCSRSDTPKDIINNNQYLGHLKTDLSDEEELSSFLDMANDILAGNPLQALVNNAGVSPKSHNSERLGCLNGDISAWHDVFELNFFVPLKLGRGFASALAKGKGSIINVTSIAGHKIHPFAGSAYSTSKAALSALTREMANEFSGLQVRVNAVAPGEIATEMIQPEYEMLIPRIPLNRMGTPEDVARTIYYLCSEMSEYVTGTEIWVTGGQHMF</sequence>
<dbReference type="InterPro" id="IPR036291">
    <property type="entry name" value="NAD(P)-bd_dom_sf"/>
</dbReference>
<dbReference type="PROSITE" id="PS00061">
    <property type="entry name" value="ADH_SHORT"/>
    <property type="match status" value="1"/>
</dbReference>
<dbReference type="FunFam" id="3.40.50.720:FF:000084">
    <property type="entry name" value="Short-chain dehydrogenase reductase"/>
    <property type="match status" value="1"/>
</dbReference>
<comment type="similarity">
    <text evidence="1">Belongs to the short-chain dehydrogenases/reductases (SDR) family.</text>
</comment>
<accession>A0A382AN81</accession>
<protein>
    <recommendedName>
        <fullName evidence="3">Oxidoreductase</fullName>
    </recommendedName>
</protein>
<dbReference type="CDD" id="cd05233">
    <property type="entry name" value="SDR_c"/>
    <property type="match status" value="1"/>
</dbReference>
<evidence type="ECO:0000256" key="1">
    <source>
        <dbReference type="ARBA" id="ARBA00006484"/>
    </source>
</evidence>
<reference evidence="2" key="1">
    <citation type="submission" date="2018-05" db="EMBL/GenBank/DDBJ databases">
        <authorList>
            <person name="Lanie J.A."/>
            <person name="Ng W.-L."/>
            <person name="Kazmierczak K.M."/>
            <person name="Andrzejewski T.M."/>
            <person name="Davidsen T.M."/>
            <person name="Wayne K.J."/>
            <person name="Tettelin H."/>
            <person name="Glass J.I."/>
            <person name="Rusch D."/>
            <person name="Podicherti R."/>
            <person name="Tsui H.-C.T."/>
            <person name="Winkler M.E."/>
        </authorList>
    </citation>
    <scope>NUCLEOTIDE SEQUENCE</scope>
</reference>